<evidence type="ECO:0000256" key="4">
    <source>
        <dbReference type="ARBA" id="ARBA00022475"/>
    </source>
</evidence>
<comment type="subcellular location">
    <subcellularLocation>
        <location evidence="1">Cell membrane</location>
        <topology evidence="1">Multi-pass membrane protein</topology>
    </subcellularLocation>
</comment>
<feature type="transmembrane region" description="Helical" evidence="14">
    <location>
        <begin position="75"/>
        <end position="95"/>
    </location>
</feature>
<feature type="transmembrane region" description="Helical" evidence="14">
    <location>
        <begin position="48"/>
        <end position="69"/>
    </location>
</feature>
<keyword evidence="3" id="KW-0813">Transport</keyword>
<accession>A0A5B9QG14</accession>
<keyword evidence="9" id="KW-0406">Ion transport</keyword>
<keyword evidence="10 14" id="KW-0472">Membrane</keyword>
<dbReference type="Gene3D" id="1.20.1730.10">
    <property type="entry name" value="Sodium/glucose cotransporter"/>
    <property type="match status" value="1"/>
</dbReference>
<feature type="transmembrane region" description="Helical" evidence="14">
    <location>
        <begin position="116"/>
        <end position="144"/>
    </location>
</feature>
<feature type="transmembrane region" description="Helical" evidence="14">
    <location>
        <begin position="6"/>
        <end position="27"/>
    </location>
</feature>
<evidence type="ECO:0000256" key="9">
    <source>
        <dbReference type="ARBA" id="ARBA00023065"/>
    </source>
</evidence>
<keyword evidence="11" id="KW-0739">Sodium transport</keyword>
<evidence type="ECO:0000256" key="6">
    <source>
        <dbReference type="ARBA" id="ARBA00022847"/>
    </source>
</evidence>
<feature type="transmembrane region" description="Helical" evidence="14">
    <location>
        <begin position="559"/>
        <end position="580"/>
    </location>
</feature>
<evidence type="ECO:0000256" key="3">
    <source>
        <dbReference type="ARBA" id="ARBA00022448"/>
    </source>
</evidence>
<comment type="similarity">
    <text evidence="2 13">Belongs to the sodium:solute symporter (SSF) (TC 2.A.21) family.</text>
</comment>
<feature type="transmembrane region" description="Helical" evidence="14">
    <location>
        <begin position="480"/>
        <end position="499"/>
    </location>
</feature>
<dbReference type="Proteomes" id="UP000323917">
    <property type="component" value="Chromosome"/>
</dbReference>
<dbReference type="GO" id="GO:0006814">
    <property type="term" value="P:sodium ion transport"/>
    <property type="evidence" value="ECO:0007669"/>
    <property type="project" value="UniProtKB-KW"/>
</dbReference>
<gene>
    <name evidence="15" type="primary">panF</name>
    <name evidence="15" type="ORF">Pr1d_04740</name>
</gene>
<keyword evidence="4" id="KW-1003">Cell membrane</keyword>
<feature type="transmembrane region" description="Helical" evidence="14">
    <location>
        <begin position="428"/>
        <end position="445"/>
    </location>
</feature>
<evidence type="ECO:0000256" key="1">
    <source>
        <dbReference type="ARBA" id="ARBA00004651"/>
    </source>
</evidence>
<dbReference type="KEGG" id="bgok:Pr1d_04740"/>
<keyword evidence="6" id="KW-0769">Symport</keyword>
<reference evidence="15 16" key="1">
    <citation type="submission" date="2019-08" db="EMBL/GenBank/DDBJ databases">
        <title>Deep-cultivation of Planctomycetes and their phenomic and genomic characterization uncovers novel biology.</title>
        <authorList>
            <person name="Wiegand S."/>
            <person name="Jogler M."/>
            <person name="Boedeker C."/>
            <person name="Pinto D."/>
            <person name="Vollmers J."/>
            <person name="Rivas-Marin E."/>
            <person name="Kohn T."/>
            <person name="Peeters S.H."/>
            <person name="Heuer A."/>
            <person name="Rast P."/>
            <person name="Oberbeckmann S."/>
            <person name="Bunk B."/>
            <person name="Jeske O."/>
            <person name="Meyerdierks A."/>
            <person name="Storesund J.E."/>
            <person name="Kallscheuer N."/>
            <person name="Luecker S."/>
            <person name="Lage O.M."/>
            <person name="Pohl T."/>
            <person name="Merkel B.J."/>
            <person name="Hornburger P."/>
            <person name="Mueller R.-W."/>
            <person name="Bruemmer F."/>
            <person name="Labrenz M."/>
            <person name="Spormann A.M."/>
            <person name="Op den Camp H."/>
            <person name="Overmann J."/>
            <person name="Amann R."/>
            <person name="Jetten M.S.M."/>
            <person name="Mascher T."/>
            <person name="Medema M.H."/>
            <person name="Devos D.P."/>
            <person name="Kaster A.-K."/>
            <person name="Ovreas L."/>
            <person name="Rohde M."/>
            <person name="Galperin M.Y."/>
            <person name="Jogler C."/>
        </authorList>
    </citation>
    <scope>NUCLEOTIDE SEQUENCE [LARGE SCALE GENOMIC DNA]</scope>
    <source>
        <strain evidence="15 16">Pr1d</strain>
    </source>
</reference>
<protein>
    <submittedName>
        <fullName evidence="15">Sodium/pantothenate symporter</fullName>
    </submittedName>
</protein>
<feature type="transmembrane region" description="Helical" evidence="14">
    <location>
        <begin position="312"/>
        <end position="333"/>
    </location>
</feature>
<dbReference type="PROSITE" id="PS50283">
    <property type="entry name" value="NA_SOLUT_SYMP_3"/>
    <property type="match status" value="1"/>
</dbReference>
<dbReference type="GO" id="GO:0015293">
    <property type="term" value="F:symporter activity"/>
    <property type="evidence" value="ECO:0007669"/>
    <property type="project" value="UniProtKB-KW"/>
</dbReference>
<keyword evidence="8" id="KW-0915">Sodium</keyword>
<feature type="transmembrane region" description="Helical" evidence="14">
    <location>
        <begin position="274"/>
        <end position="292"/>
    </location>
</feature>
<sequence length="581" mass="62861">MIGLHPIDIAVVILYLVGITALGVWTARKVKTSSDFFMPRRFGKAMMITNAFGTGTASDQAVVVASATFRRGLSGIWWQWIWLPATPFYWIIAPIMRRLRAVTTADVYTLRYDRSVAMLFALVGILGLAVKIGLMLVGAGALVYSTTAGAISANWAIGMITVMFVLYGTAGGLGAAIVTDFFQGILTIIFSVLLLPFVLQNVGGLEGVRETIKNPEMLSLSVPGEIGVFFVVMYSIQALVGIVAQPFIMGVCASGRTEMDGRVGFMVGNIVKRFCTMAWSVTALAAVAWYIQRGVDLSTIKGDHVYGDVARAFLPSVMPGLLGLFIASLLASVMSSCDAFMISSAGLLTENIYKPLKPNRPESEYLFVGRITSLLVVVGALLFVWYIRESASSQGKSPVIESLNIWFKIAPMMGITFWMGLLWRRATVAGAWAATLTGFGVWWATTQDWFVRFAASAPLADKLNFVWQVGDGPPEIYEPWVVLFYTVAAIVVGVVVSLVTPQVPQEKLDLFYNLTRTPVTEGEIIDKPCTLPKGISPAERSMICTAFGLEIPVPSGTSIAGFLAGWVAVAALIGGFVWLIT</sequence>
<organism evidence="15 16">
    <name type="scientific">Bythopirellula goksoeyrii</name>
    <dbReference type="NCBI Taxonomy" id="1400387"/>
    <lineage>
        <taxon>Bacteria</taxon>
        <taxon>Pseudomonadati</taxon>
        <taxon>Planctomycetota</taxon>
        <taxon>Planctomycetia</taxon>
        <taxon>Pirellulales</taxon>
        <taxon>Lacipirellulaceae</taxon>
        <taxon>Bythopirellula</taxon>
    </lineage>
</organism>
<evidence type="ECO:0000256" key="11">
    <source>
        <dbReference type="ARBA" id="ARBA00023201"/>
    </source>
</evidence>
<keyword evidence="16" id="KW-1185">Reference proteome</keyword>
<comment type="catalytic activity">
    <reaction evidence="12">
        <text>L-proline(in) + Na(+)(in) = L-proline(out) + Na(+)(out)</text>
        <dbReference type="Rhea" id="RHEA:28967"/>
        <dbReference type="ChEBI" id="CHEBI:29101"/>
        <dbReference type="ChEBI" id="CHEBI:60039"/>
    </reaction>
</comment>
<evidence type="ECO:0000256" key="13">
    <source>
        <dbReference type="RuleBase" id="RU362091"/>
    </source>
</evidence>
<dbReference type="InterPro" id="IPR001734">
    <property type="entry name" value="Na/solute_symporter"/>
</dbReference>
<dbReference type="InterPro" id="IPR038377">
    <property type="entry name" value="Na/Glc_symporter_sf"/>
</dbReference>
<dbReference type="RefSeq" id="WP_148072012.1">
    <property type="nucleotide sequence ID" value="NZ_CP042913.1"/>
</dbReference>
<evidence type="ECO:0000256" key="12">
    <source>
        <dbReference type="ARBA" id="ARBA00033708"/>
    </source>
</evidence>
<evidence type="ECO:0000256" key="2">
    <source>
        <dbReference type="ARBA" id="ARBA00006434"/>
    </source>
</evidence>
<feature type="transmembrane region" description="Helical" evidence="14">
    <location>
        <begin position="226"/>
        <end position="253"/>
    </location>
</feature>
<feature type="transmembrane region" description="Helical" evidence="14">
    <location>
        <begin position="181"/>
        <end position="199"/>
    </location>
</feature>
<proteinExistence type="inferred from homology"/>
<evidence type="ECO:0000256" key="7">
    <source>
        <dbReference type="ARBA" id="ARBA00022989"/>
    </source>
</evidence>
<feature type="transmembrane region" description="Helical" evidence="14">
    <location>
        <begin position="365"/>
        <end position="385"/>
    </location>
</feature>
<dbReference type="AlphaFoldDB" id="A0A5B9QG14"/>
<evidence type="ECO:0000313" key="15">
    <source>
        <dbReference type="EMBL" id="QEG33213.1"/>
    </source>
</evidence>
<evidence type="ECO:0000256" key="10">
    <source>
        <dbReference type="ARBA" id="ARBA00023136"/>
    </source>
</evidence>
<dbReference type="OrthoDB" id="223206at2"/>
<evidence type="ECO:0000256" key="14">
    <source>
        <dbReference type="SAM" id="Phobius"/>
    </source>
</evidence>
<dbReference type="PANTHER" id="PTHR48086">
    <property type="entry name" value="SODIUM/PROLINE SYMPORTER-RELATED"/>
    <property type="match status" value="1"/>
</dbReference>
<evidence type="ECO:0000313" key="16">
    <source>
        <dbReference type="Proteomes" id="UP000323917"/>
    </source>
</evidence>
<evidence type="ECO:0000256" key="5">
    <source>
        <dbReference type="ARBA" id="ARBA00022692"/>
    </source>
</evidence>
<evidence type="ECO:0000256" key="8">
    <source>
        <dbReference type="ARBA" id="ARBA00023053"/>
    </source>
</evidence>
<name>A0A5B9QG14_9BACT</name>
<dbReference type="EMBL" id="CP042913">
    <property type="protein sequence ID" value="QEG33213.1"/>
    <property type="molecule type" value="Genomic_DNA"/>
</dbReference>
<keyword evidence="5 14" id="KW-0812">Transmembrane</keyword>
<dbReference type="Pfam" id="PF00474">
    <property type="entry name" value="SSF"/>
    <property type="match status" value="1"/>
</dbReference>
<dbReference type="CDD" id="cd10322">
    <property type="entry name" value="SLC5sbd"/>
    <property type="match status" value="1"/>
</dbReference>
<feature type="transmembrane region" description="Helical" evidence="14">
    <location>
        <begin position="150"/>
        <end position="169"/>
    </location>
</feature>
<keyword evidence="7 14" id="KW-1133">Transmembrane helix</keyword>
<dbReference type="PANTHER" id="PTHR48086:SF3">
    <property type="entry name" value="SODIUM_PROLINE SYMPORTER"/>
    <property type="match status" value="1"/>
</dbReference>
<dbReference type="InterPro" id="IPR050277">
    <property type="entry name" value="Sodium:Solute_Symporter"/>
</dbReference>
<dbReference type="GO" id="GO:0005886">
    <property type="term" value="C:plasma membrane"/>
    <property type="evidence" value="ECO:0007669"/>
    <property type="project" value="UniProtKB-SubCell"/>
</dbReference>